<dbReference type="InterPro" id="IPR027806">
    <property type="entry name" value="HARBI1_dom"/>
</dbReference>
<dbReference type="OrthoDB" id="6376883at2759"/>
<evidence type="ECO:0000259" key="4">
    <source>
        <dbReference type="Pfam" id="PF13359"/>
    </source>
</evidence>
<feature type="transmembrane region" description="Helical" evidence="3">
    <location>
        <begin position="69"/>
        <end position="86"/>
    </location>
</feature>
<dbReference type="Pfam" id="PF13359">
    <property type="entry name" value="DDE_Tnp_4"/>
    <property type="match status" value="1"/>
</dbReference>
<evidence type="ECO:0000256" key="3">
    <source>
        <dbReference type="SAM" id="Phobius"/>
    </source>
</evidence>
<proteinExistence type="predicted"/>
<accession>A0A8J2RU67</accession>
<name>A0A8J2RU67_9CRUS</name>
<evidence type="ECO:0000256" key="1">
    <source>
        <dbReference type="ARBA" id="ARBA00001968"/>
    </source>
</evidence>
<dbReference type="GO" id="GO:0046872">
    <property type="term" value="F:metal ion binding"/>
    <property type="evidence" value="ECO:0007669"/>
    <property type="project" value="UniProtKB-KW"/>
</dbReference>
<keyword evidence="3" id="KW-0472">Membrane</keyword>
<evidence type="ECO:0000256" key="2">
    <source>
        <dbReference type="ARBA" id="ARBA00022723"/>
    </source>
</evidence>
<evidence type="ECO:0000313" key="6">
    <source>
        <dbReference type="Proteomes" id="UP000789390"/>
    </source>
</evidence>
<keyword evidence="2" id="KW-0479">Metal-binding</keyword>
<protein>
    <recommendedName>
        <fullName evidence="4">DDE Tnp4 domain-containing protein</fullName>
    </recommendedName>
</protein>
<sequence>MFSGVIYVNRKNYHSINVQATCDARHKFLSVCATKPGSFHDSSIFKGSTIGKKIESGPFRTSILLDDSGYSYIPFFCLFFILIQLIKQHAELLNVPLISFIAHEIRMSITKVSLVIVACYCVLRNLAIDLNSMPLDDEWDVDTTGIEYYSKRHRIAPTRTY</sequence>
<comment type="cofactor">
    <cofactor evidence="1">
        <name>a divalent metal cation</name>
        <dbReference type="ChEBI" id="CHEBI:60240"/>
    </cofactor>
</comment>
<gene>
    <name evidence="5" type="ORF">DGAL_LOCUS14419</name>
</gene>
<reference evidence="5" key="1">
    <citation type="submission" date="2021-11" db="EMBL/GenBank/DDBJ databases">
        <authorList>
            <person name="Schell T."/>
        </authorList>
    </citation>
    <scope>NUCLEOTIDE SEQUENCE</scope>
    <source>
        <strain evidence="5">M5</strain>
    </source>
</reference>
<dbReference type="AlphaFoldDB" id="A0A8J2RU67"/>
<dbReference type="Proteomes" id="UP000789390">
    <property type="component" value="Unassembled WGS sequence"/>
</dbReference>
<organism evidence="5 6">
    <name type="scientific">Daphnia galeata</name>
    <dbReference type="NCBI Taxonomy" id="27404"/>
    <lineage>
        <taxon>Eukaryota</taxon>
        <taxon>Metazoa</taxon>
        <taxon>Ecdysozoa</taxon>
        <taxon>Arthropoda</taxon>
        <taxon>Crustacea</taxon>
        <taxon>Branchiopoda</taxon>
        <taxon>Diplostraca</taxon>
        <taxon>Cladocera</taxon>
        <taxon>Anomopoda</taxon>
        <taxon>Daphniidae</taxon>
        <taxon>Daphnia</taxon>
    </lineage>
</organism>
<feature type="transmembrane region" description="Helical" evidence="3">
    <location>
        <begin position="107"/>
        <end position="127"/>
    </location>
</feature>
<evidence type="ECO:0000313" key="5">
    <source>
        <dbReference type="EMBL" id="CAH0110815.1"/>
    </source>
</evidence>
<keyword evidence="3" id="KW-0812">Transmembrane</keyword>
<feature type="domain" description="DDE Tnp4" evidence="4">
    <location>
        <begin position="6"/>
        <end position="76"/>
    </location>
</feature>
<keyword evidence="6" id="KW-1185">Reference proteome</keyword>
<keyword evidence="3" id="KW-1133">Transmembrane helix</keyword>
<comment type="caution">
    <text evidence="5">The sequence shown here is derived from an EMBL/GenBank/DDBJ whole genome shotgun (WGS) entry which is preliminary data.</text>
</comment>
<dbReference type="EMBL" id="CAKKLH010000307">
    <property type="protein sequence ID" value="CAH0110815.1"/>
    <property type="molecule type" value="Genomic_DNA"/>
</dbReference>